<dbReference type="SUPFAM" id="SSF51230">
    <property type="entry name" value="Single hybrid motif"/>
    <property type="match status" value="1"/>
</dbReference>
<proteinExistence type="predicted"/>
<evidence type="ECO:0000313" key="2">
    <source>
        <dbReference type="EMBL" id="OQP52491.1"/>
    </source>
</evidence>
<sequence length="132" mass="15275">METQNLIKRNLYYTNDHEWIDFQGSVAYIGVCRFKLSGFKEIHKIEFEEISAQIKQGEIIGSIQFDDYHVLVHMPVNGKIISINDLLLTEEKNILLQQPETNGWIALVVPGSLNDKSGLLTLDEYKMRNNHR</sequence>
<dbReference type="OrthoDB" id="667483at2"/>
<dbReference type="Pfam" id="PF01597">
    <property type="entry name" value="GCV_H"/>
    <property type="match status" value="1"/>
</dbReference>
<dbReference type="InterPro" id="IPR002930">
    <property type="entry name" value="GCV_H"/>
</dbReference>
<keyword evidence="3" id="KW-1185">Reference proteome</keyword>
<evidence type="ECO:0000256" key="1">
    <source>
        <dbReference type="ARBA" id="ARBA00022823"/>
    </source>
</evidence>
<comment type="caution">
    <text evidence="2">The sequence shown here is derived from an EMBL/GenBank/DDBJ whole genome shotgun (WGS) entry which is preliminary data.</text>
</comment>
<dbReference type="InterPro" id="IPR033753">
    <property type="entry name" value="GCV_H/Fam206"/>
</dbReference>
<dbReference type="RefSeq" id="WP_081169770.1">
    <property type="nucleotide sequence ID" value="NZ_LWBP01000214.1"/>
</dbReference>
<evidence type="ECO:0008006" key="4">
    <source>
        <dbReference type="Google" id="ProtNLM"/>
    </source>
</evidence>
<dbReference type="GO" id="GO:0005737">
    <property type="term" value="C:cytoplasm"/>
    <property type="evidence" value="ECO:0007669"/>
    <property type="project" value="TreeGrafter"/>
</dbReference>
<dbReference type="GO" id="GO:0009249">
    <property type="term" value="P:protein lipoylation"/>
    <property type="evidence" value="ECO:0007669"/>
    <property type="project" value="TreeGrafter"/>
</dbReference>
<dbReference type="EMBL" id="LWBP01000214">
    <property type="protein sequence ID" value="OQP52491.1"/>
    <property type="molecule type" value="Genomic_DNA"/>
</dbReference>
<dbReference type="InterPro" id="IPR011053">
    <property type="entry name" value="Single_hybrid_motif"/>
</dbReference>
<organism evidence="2 3">
    <name type="scientific">Niastella populi</name>
    <dbReference type="NCBI Taxonomy" id="550983"/>
    <lineage>
        <taxon>Bacteria</taxon>
        <taxon>Pseudomonadati</taxon>
        <taxon>Bacteroidota</taxon>
        <taxon>Chitinophagia</taxon>
        <taxon>Chitinophagales</taxon>
        <taxon>Chitinophagaceae</taxon>
        <taxon>Niastella</taxon>
    </lineage>
</organism>
<reference evidence="3" key="1">
    <citation type="submission" date="2016-04" db="EMBL/GenBank/DDBJ databases">
        <authorList>
            <person name="Chen L."/>
            <person name="Zhuang W."/>
            <person name="Wang G."/>
        </authorList>
    </citation>
    <scope>NUCLEOTIDE SEQUENCE [LARGE SCALE GENOMIC DNA]</scope>
    <source>
        <strain evidence="3">208</strain>
    </source>
</reference>
<accession>A0A1V9F2D6</accession>
<dbReference type="PANTHER" id="PTHR11715">
    <property type="entry name" value="GLYCINE CLEAVAGE SYSTEM H PROTEIN"/>
    <property type="match status" value="1"/>
</dbReference>
<protein>
    <recommendedName>
        <fullName evidence="4">Glycine cleavage system protein H</fullName>
    </recommendedName>
</protein>
<keyword evidence="1" id="KW-0450">Lipoyl</keyword>
<dbReference type="Proteomes" id="UP000192276">
    <property type="component" value="Unassembled WGS sequence"/>
</dbReference>
<evidence type="ECO:0000313" key="3">
    <source>
        <dbReference type="Proteomes" id="UP000192276"/>
    </source>
</evidence>
<dbReference type="GO" id="GO:0019464">
    <property type="term" value="P:glycine decarboxylation via glycine cleavage system"/>
    <property type="evidence" value="ECO:0007669"/>
    <property type="project" value="InterPro"/>
</dbReference>
<dbReference type="GO" id="GO:0005960">
    <property type="term" value="C:glycine cleavage complex"/>
    <property type="evidence" value="ECO:0007669"/>
    <property type="project" value="InterPro"/>
</dbReference>
<dbReference type="Gene3D" id="2.40.50.100">
    <property type="match status" value="1"/>
</dbReference>
<gene>
    <name evidence="2" type="ORF">A4R26_28750</name>
</gene>
<name>A0A1V9F2D6_9BACT</name>
<dbReference type="AlphaFoldDB" id="A0A1V9F2D6"/>
<dbReference type="PANTHER" id="PTHR11715:SF3">
    <property type="entry name" value="GLYCINE CLEAVAGE SYSTEM H PROTEIN-RELATED"/>
    <property type="match status" value="1"/>
</dbReference>
<dbReference type="STRING" id="550983.A4R26_28750"/>